<name>A0A3S0QGB9_9GAMM</name>
<sequence>MQLPRQENNIRLSRANNNNQAVRRDGAMPTTTIMGCAVTRKRAQQQQHGPRRFPPFAPEQQQAAKRSIRTRRAHPATNKNNGRHGAPSANNINKPKGRQPECRRGWIIV</sequence>
<evidence type="ECO:0000256" key="1">
    <source>
        <dbReference type="SAM" id="MobiDB-lite"/>
    </source>
</evidence>
<dbReference type="EMBL" id="RXHI01000005">
    <property type="protein sequence ID" value="RUA22983.1"/>
    <property type="molecule type" value="Genomic_DNA"/>
</dbReference>
<dbReference type="AlphaFoldDB" id="A0A3S0QGB9"/>
<accession>A0A3S0QGB9</accession>
<organism evidence="2">
    <name type="scientific">Billgrantia gudaonensis</name>
    <dbReference type="NCBI Taxonomy" id="376427"/>
    <lineage>
        <taxon>Bacteria</taxon>
        <taxon>Pseudomonadati</taxon>
        <taxon>Pseudomonadota</taxon>
        <taxon>Gammaproteobacteria</taxon>
        <taxon>Oceanospirillales</taxon>
        <taxon>Halomonadaceae</taxon>
        <taxon>Billgrantia</taxon>
    </lineage>
</organism>
<gene>
    <name evidence="2" type="ORF">DSL92_02405</name>
</gene>
<evidence type="ECO:0000313" key="2">
    <source>
        <dbReference type="EMBL" id="RUA22983.1"/>
    </source>
</evidence>
<reference evidence="2" key="1">
    <citation type="submission" date="2018-12" db="EMBL/GenBank/DDBJ databases">
        <authorList>
            <person name="Jadhav K."/>
            <person name="Kushwaha B."/>
            <person name="Jadhav I."/>
        </authorList>
    </citation>
    <scope>NUCLEOTIDE SEQUENCE [LARGE SCALE GENOMIC DNA]</scope>
    <source>
        <strain evidence="2">SBS 10</strain>
    </source>
</reference>
<proteinExistence type="predicted"/>
<feature type="region of interest" description="Disordered" evidence="1">
    <location>
        <begin position="1"/>
        <end position="109"/>
    </location>
</feature>
<comment type="caution">
    <text evidence="2">The sequence shown here is derived from an EMBL/GenBank/DDBJ whole genome shotgun (WGS) entry which is preliminary data.</text>
</comment>
<feature type="compositionally biased region" description="Basic and acidic residues" evidence="1">
    <location>
        <begin position="98"/>
        <end position="109"/>
    </location>
</feature>
<feature type="compositionally biased region" description="Low complexity" evidence="1">
    <location>
        <begin position="9"/>
        <end position="19"/>
    </location>
</feature>
<protein>
    <submittedName>
        <fullName evidence="2">Uncharacterized protein</fullName>
    </submittedName>
</protein>